<name>A0A1A8XQQ5_9PROT</name>
<protein>
    <submittedName>
        <fullName evidence="1">Uncharacterized protein</fullName>
    </submittedName>
</protein>
<dbReference type="Proteomes" id="UP000199169">
    <property type="component" value="Unassembled WGS sequence"/>
</dbReference>
<gene>
    <name evidence="1" type="ORF">ACCAA_430052</name>
</gene>
<keyword evidence="2" id="KW-1185">Reference proteome</keyword>
<accession>A0A1A8XQQ5</accession>
<evidence type="ECO:0000313" key="2">
    <source>
        <dbReference type="Proteomes" id="UP000199169"/>
    </source>
</evidence>
<evidence type="ECO:0000313" key="1">
    <source>
        <dbReference type="EMBL" id="SBT07465.1"/>
    </source>
</evidence>
<dbReference type="EMBL" id="FLQX01000120">
    <property type="protein sequence ID" value="SBT07465.1"/>
    <property type="molecule type" value="Genomic_DNA"/>
</dbReference>
<sequence length="91" mass="10505">MRDVFFQDGMELFIGQRWREVLAVPHQPRVRVGLPEVVKVDVAQQPKQGVGVWQGIDLREQQVETLPSRRRGLAMNWGRDISRLVSRRGEG</sequence>
<reference evidence="1 2" key="1">
    <citation type="submission" date="2016-06" db="EMBL/GenBank/DDBJ databases">
        <authorList>
            <person name="Kjaerup R.B."/>
            <person name="Dalgaard T.S."/>
            <person name="Juul-Madsen H.R."/>
        </authorList>
    </citation>
    <scope>NUCLEOTIDE SEQUENCE [LARGE SCALE GENOMIC DNA]</scope>
    <source>
        <strain evidence="1">3</strain>
    </source>
</reference>
<proteinExistence type="predicted"/>
<dbReference type="AlphaFoldDB" id="A0A1A8XQQ5"/>
<organism evidence="1 2">
    <name type="scientific">Candidatus Accumulibacter aalborgensis</name>
    <dbReference type="NCBI Taxonomy" id="1860102"/>
    <lineage>
        <taxon>Bacteria</taxon>
        <taxon>Pseudomonadati</taxon>
        <taxon>Pseudomonadota</taxon>
        <taxon>Betaproteobacteria</taxon>
        <taxon>Candidatus Accumulibacter</taxon>
    </lineage>
</organism>